<organism evidence="2">
    <name type="scientific">Siphoviridae sp. ctrCN24</name>
    <dbReference type="NCBI Taxonomy" id="2827953"/>
    <lineage>
        <taxon>Viruses</taxon>
        <taxon>Duplodnaviria</taxon>
        <taxon>Heunggongvirae</taxon>
        <taxon>Uroviricota</taxon>
        <taxon>Caudoviricetes</taxon>
    </lineage>
</organism>
<reference evidence="2" key="1">
    <citation type="journal article" date="2021" name="Proc. Natl. Acad. Sci. U.S.A.">
        <title>A Catalog of Tens of Thousands of Viruses from Human Metagenomes Reveals Hidden Associations with Chronic Diseases.</title>
        <authorList>
            <person name="Tisza M.J."/>
            <person name="Buck C.B."/>
        </authorList>
    </citation>
    <scope>NUCLEOTIDE SEQUENCE</scope>
    <source>
        <strain evidence="2">CtrCN24</strain>
    </source>
</reference>
<name>A0A8S5SKD6_9CAUD</name>
<sequence>MNGKERLEREELEDIIKFSEGLAFMDSNYYSPFLSNELLQNLNTIKGVPSYDAIQKALVDFNSCPENLQMYNEFAAQFNMIFKRTLYSYVNSLALDLSYVCTNAYTKADYESAEYVKDKARVEDFLLNFDYKKEFHNVLMNVMRRETYFTWFRKSKPGNGNKKMRYALQIMPQDRCMITGYWEKGLLYSMDMTYFMQPGVDIGEFDPAVRKMYERVMESPGIDYKPSAPLNKRTGTYALWADASPVLGAYAFKMDPSTFSPVPFLASFVKNILRDEEVERLQYNKDLISAYAILVGTIRLYDGAKSGEQKDQFAINLKLLGQLMAKAKAGFGSLIKLGAMPTEDNKLFQFEDKNGDMYKDQVATTAASGTGISRVIYSTDRVSAAELEAQQNEVYQTMRPMYAQFNNFMDFFVNQMTKKYKFKFTFDGATYRYDRTQRFDQINKLADRGIVLPPSAWASVLGWNPALFEAGLRESKNTGWLEKYSQLMVNINTTSQESEGGRPREEGAVDAATEASRELYAD</sequence>
<evidence type="ECO:0000313" key="2">
    <source>
        <dbReference type="EMBL" id="DAF51430.1"/>
    </source>
</evidence>
<protein>
    <submittedName>
        <fullName evidence="2">Portal protein</fullName>
    </submittedName>
</protein>
<proteinExistence type="predicted"/>
<evidence type="ECO:0000256" key="1">
    <source>
        <dbReference type="SAM" id="MobiDB-lite"/>
    </source>
</evidence>
<accession>A0A8S5SKD6</accession>
<feature type="region of interest" description="Disordered" evidence="1">
    <location>
        <begin position="494"/>
        <end position="522"/>
    </location>
</feature>
<dbReference type="EMBL" id="BK032616">
    <property type="protein sequence ID" value="DAF51430.1"/>
    <property type="molecule type" value="Genomic_DNA"/>
</dbReference>